<evidence type="ECO:0000313" key="3">
    <source>
        <dbReference type="EMBL" id="ARF15459.1"/>
    </source>
</evidence>
<keyword evidence="4" id="KW-1185">Reference proteome</keyword>
<evidence type="ECO:0000313" key="4">
    <source>
        <dbReference type="Proteomes" id="UP000192486"/>
    </source>
</evidence>
<feature type="transmembrane region" description="Helical" evidence="1">
    <location>
        <begin position="6"/>
        <end position="26"/>
    </location>
</feature>
<dbReference type="PANTHER" id="PTHR31302:SF32">
    <property type="entry name" value="PHOSPHOESTERASE"/>
    <property type="match status" value="1"/>
</dbReference>
<protein>
    <recommendedName>
        <fullName evidence="2">Calcineurin-like phosphoesterase domain-containing protein</fullName>
    </recommendedName>
</protein>
<gene>
    <name evidence="3" type="ORF">SporoS204_15610</name>
</gene>
<feature type="domain" description="Calcineurin-like phosphoesterase" evidence="2">
    <location>
        <begin position="47"/>
        <end position="202"/>
    </location>
</feature>
<keyword evidence="1" id="KW-0472">Membrane</keyword>
<dbReference type="Pfam" id="PF00149">
    <property type="entry name" value="Metallophos"/>
    <property type="match status" value="1"/>
</dbReference>
<keyword evidence="1" id="KW-0812">Transmembrane</keyword>
<dbReference type="Gene3D" id="3.60.21.10">
    <property type="match status" value="1"/>
</dbReference>
<name>A0ABM6JZR6_SPOUR</name>
<accession>A0ABM6JZR6</accession>
<dbReference type="SUPFAM" id="SSF56300">
    <property type="entry name" value="Metallo-dependent phosphatases"/>
    <property type="match status" value="1"/>
</dbReference>
<organism evidence="3 4">
    <name type="scientific">Sporosarcina ureae</name>
    <dbReference type="NCBI Taxonomy" id="1571"/>
    <lineage>
        <taxon>Bacteria</taxon>
        <taxon>Bacillati</taxon>
        <taxon>Bacillota</taxon>
        <taxon>Bacilli</taxon>
        <taxon>Bacillales</taxon>
        <taxon>Caryophanaceae</taxon>
        <taxon>Sporosarcina</taxon>
    </lineage>
</organism>
<dbReference type="InterPro" id="IPR004843">
    <property type="entry name" value="Calcineurin-like_PHP"/>
</dbReference>
<reference evidence="3 4" key="1">
    <citation type="submission" date="2016-04" db="EMBL/GenBank/DDBJ databases">
        <title>Comparative Genomics and Epigenetics of Sporosarcina ureae.</title>
        <authorList>
            <person name="Oliver A.S."/>
            <person name="Cooper K.K."/>
        </authorList>
    </citation>
    <scope>NUCLEOTIDE SEQUENCE [LARGE SCALE GENOMIC DNA]</scope>
    <source>
        <strain evidence="3 4">S204</strain>
    </source>
</reference>
<evidence type="ECO:0000259" key="2">
    <source>
        <dbReference type="Pfam" id="PF00149"/>
    </source>
</evidence>
<keyword evidence="1" id="KW-1133">Transmembrane helix</keyword>
<evidence type="ECO:0000256" key="1">
    <source>
        <dbReference type="SAM" id="Phobius"/>
    </source>
</evidence>
<dbReference type="EMBL" id="CP015108">
    <property type="protein sequence ID" value="ARF15459.1"/>
    <property type="molecule type" value="Genomic_DNA"/>
</dbReference>
<dbReference type="RefSeq" id="WP_029053061.1">
    <property type="nucleotide sequence ID" value="NZ_CP015108.1"/>
</dbReference>
<sequence length="254" mass="28228">MKKVRIAGLSVFLSATTMLTYMYALAHRNRVLTHMLHINSTPTNKLNVFFISDIHRRSIPQRLINDLRTRSIDAVIVGGDVAEGGVPIERIKRNMRLLASIGPIFYIFGNNDQEVGTENILRVMEQVGGKVLVNSTASIPNHPCFGICGLQDPNNGKVEIDQAVDSAKGYDHLILAVHNPSYFRKFEEKLQPELSLAGHTHGGQIRLGPWGMQDLGRFETTGNRAKLISNGYGTTMVPLRFGAKPECHVVEVHY</sequence>
<dbReference type="InterPro" id="IPR029052">
    <property type="entry name" value="Metallo-depent_PP-like"/>
</dbReference>
<dbReference type="PANTHER" id="PTHR31302">
    <property type="entry name" value="TRANSMEMBRANE PROTEIN WITH METALLOPHOSPHOESTERASE DOMAIN-RELATED"/>
    <property type="match status" value="1"/>
</dbReference>
<dbReference type="InterPro" id="IPR051158">
    <property type="entry name" value="Metallophosphoesterase_sf"/>
</dbReference>
<proteinExistence type="predicted"/>
<dbReference type="Proteomes" id="UP000192486">
    <property type="component" value="Chromosome"/>
</dbReference>